<keyword evidence="8" id="KW-1185">Reference proteome</keyword>
<dbReference type="AlphaFoldDB" id="F3KQV8"/>
<comment type="caution">
    <text evidence="7">The sequence shown here is derived from an EMBL/GenBank/DDBJ whole genome shotgun (WGS) entry which is preliminary data.</text>
</comment>
<organism evidence="7 8">
    <name type="scientific">Hylemonella gracilis ATCC 19624</name>
    <dbReference type="NCBI Taxonomy" id="887062"/>
    <lineage>
        <taxon>Bacteria</taxon>
        <taxon>Pseudomonadati</taxon>
        <taxon>Pseudomonadota</taxon>
        <taxon>Betaproteobacteria</taxon>
        <taxon>Burkholderiales</taxon>
        <taxon>Comamonadaceae</taxon>
        <taxon>Hylemonella</taxon>
    </lineage>
</organism>
<evidence type="ECO:0000256" key="2">
    <source>
        <dbReference type="ARBA" id="ARBA00022630"/>
    </source>
</evidence>
<dbReference type="Proteomes" id="UP000016368">
    <property type="component" value="Unassembled WGS sequence"/>
</dbReference>
<keyword evidence="4" id="KW-0560">Oxidoreductase</keyword>
<dbReference type="SUPFAM" id="SSF54373">
    <property type="entry name" value="FAD-linked reductases, C-terminal domain"/>
    <property type="match status" value="1"/>
</dbReference>
<sequence length="397" mass="43073">MLPEVLIAGGGIGGLAAALACRRAGCRVRLYERTREFSEVGAGIQLGPNVVRVLHAWGLKTDLAEVVARPDRVEARRAADGTLLASLPLADFAQRYGAPYFTIHRADLHQLLLQALRREQADSLWLHTGRALEAYEASAQAVRVRFEDGLEVEGDLLIGADGLWSRVRAQLLGDGPPRPTGHLAYRALVRQAELPAKLRSPCVTVWLGAGLHVVAYPVRGGEWLNVVALVEGPAPADPAQWDHAANAEDLRACLAEACAPLRDLVAAVPSWRLWALNDRPPVREAAQMAQGRVALLGDAAHPMRPYLAQGAGMAIEDADQLGRLVGQARELGNLIDTPVLLQRYALNRWQRNAQVQTRAARNGRIYHLSGPAAWARDAGLRLLGARLMDQSWLYGGA</sequence>
<proteinExistence type="predicted"/>
<reference evidence="7 8" key="1">
    <citation type="journal article" date="2011" name="EMBO J.">
        <title>Structural diversity of bacterial flagellar motors.</title>
        <authorList>
            <person name="Chen S."/>
            <person name="Beeby M."/>
            <person name="Murphy G.E."/>
            <person name="Leadbetter J.R."/>
            <person name="Hendrixson D.R."/>
            <person name="Briegel A."/>
            <person name="Li Z."/>
            <person name="Shi J."/>
            <person name="Tocheva E.I."/>
            <person name="Muller A."/>
            <person name="Dobro M.J."/>
            <person name="Jensen G.J."/>
        </authorList>
    </citation>
    <scope>NUCLEOTIDE SEQUENCE [LARGE SCALE GENOMIC DNA]</scope>
    <source>
        <strain evidence="7 8">ATCC 19624</strain>
    </source>
</reference>
<evidence type="ECO:0000256" key="1">
    <source>
        <dbReference type="ARBA" id="ARBA00001974"/>
    </source>
</evidence>
<dbReference type="EMBL" id="AEGR01000041">
    <property type="protein sequence ID" value="EGI77878.1"/>
    <property type="molecule type" value="Genomic_DNA"/>
</dbReference>
<dbReference type="SUPFAM" id="SSF51905">
    <property type="entry name" value="FAD/NAD(P)-binding domain"/>
    <property type="match status" value="1"/>
</dbReference>
<name>F3KQV8_9BURK</name>
<dbReference type="GO" id="GO:0004497">
    <property type="term" value="F:monooxygenase activity"/>
    <property type="evidence" value="ECO:0007669"/>
    <property type="project" value="UniProtKB-KW"/>
</dbReference>
<evidence type="ECO:0000313" key="7">
    <source>
        <dbReference type="EMBL" id="EGI77878.1"/>
    </source>
</evidence>
<dbReference type="InterPro" id="IPR050493">
    <property type="entry name" value="FAD-dep_Monooxygenase_BioMet"/>
</dbReference>
<keyword evidence="3" id="KW-0274">FAD</keyword>
<protein>
    <submittedName>
        <fullName evidence="7">Salicylate 1-monooxygenase</fullName>
    </submittedName>
</protein>
<dbReference type="PANTHER" id="PTHR13789">
    <property type="entry name" value="MONOOXYGENASE"/>
    <property type="match status" value="1"/>
</dbReference>
<keyword evidence="2" id="KW-0285">Flavoprotein</keyword>
<dbReference type="Pfam" id="PF01494">
    <property type="entry name" value="FAD_binding_3"/>
    <property type="match status" value="1"/>
</dbReference>
<accession>F3KQV8</accession>
<dbReference type="InterPro" id="IPR036188">
    <property type="entry name" value="FAD/NAD-bd_sf"/>
</dbReference>
<evidence type="ECO:0000259" key="6">
    <source>
        <dbReference type="Pfam" id="PF01494"/>
    </source>
</evidence>
<dbReference type="Gene3D" id="3.50.50.60">
    <property type="entry name" value="FAD/NAD(P)-binding domain"/>
    <property type="match status" value="1"/>
</dbReference>
<dbReference type="RefSeq" id="WP_006296808.1">
    <property type="nucleotide sequence ID" value="NZ_AEGR01000041.1"/>
</dbReference>
<gene>
    <name evidence="7" type="ORF">HGR_04164</name>
</gene>
<dbReference type="eggNOG" id="COG0654">
    <property type="taxonomic scope" value="Bacteria"/>
</dbReference>
<evidence type="ECO:0000256" key="4">
    <source>
        <dbReference type="ARBA" id="ARBA00023002"/>
    </source>
</evidence>
<keyword evidence="5 7" id="KW-0503">Monooxygenase</keyword>
<feature type="domain" description="FAD-binding" evidence="6">
    <location>
        <begin position="4"/>
        <end position="325"/>
    </location>
</feature>
<dbReference type="STRING" id="887062.HGR_04164"/>
<dbReference type="PANTHER" id="PTHR13789:SF318">
    <property type="entry name" value="GERANYLGERANYL DIPHOSPHATE REDUCTASE"/>
    <property type="match status" value="1"/>
</dbReference>
<dbReference type="OrthoDB" id="9782160at2"/>
<comment type="cofactor">
    <cofactor evidence="1">
        <name>FAD</name>
        <dbReference type="ChEBI" id="CHEBI:57692"/>
    </cofactor>
</comment>
<dbReference type="GO" id="GO:0071949">
    <property type="term" value="F:FAD binding"/>
    <property type="evidence" value="ECO:0007669"/>
    <property type="project" value="InterPro"/>
</dbReference>
<evidence type="ECO:0000256" key="5">
    <source>
        <dbReference type="ARBA" id="ARBA00023033"/>
    </source>
</evidence>
<dbReference type="PRINTS" id="PR00420">
    <property type="entry name" value="RNGMNOXGNASE"/>
</dbReference>
<evidence type="ECO:0000313" key="8">
    <source>
        <dbReference type="Proteomes" id="UP000016368"/>
    </source>
</evidence>
<evidence type="ECO:0000256" key="3">
    <source>
        <dbReference type="ARBA" id="ARBA00022827"/>
    </source>
</evidence>
<dbReference type="InterPro" id="IPR002938">
    <property type="entry name" value="FAD-bd"/>
</dbReference>